<keyword evidence="2" id="KW-1185">Reference proteome</keyword>
<dbReference type="AlphaFoldDB" id="A0A4V1IP44"/>
<dbReference type="EMBL" id="NDXW01000001">
    <property type="protein sequence ID" value="RDH45941.1"/>
    <property type="molecule type" value="Genomic_DNA"/>
</dbReference>
<accession>A0A4V1IP44</accession>
<proteinExistence type="predicted"/>
<comment type="caution">
    <text evidence="1">The sequence shown here is derived from an EMBL/GenBank/DDBJ whole genome shotgun (WGS) entry which is preliminary data.</text>
</comment>
<evidence type="ECO:0000313" key="2">
    <source>
        <dbReference type="Proteomes" id="UP000257039"/>
    </source>
</evidence>
<organism evidence="1 2">
    <name type="scientific">Zooshikella ganghwensis</name>
    <dbReference type="NCBI Taxonomy" id="202772"/>
    <lineage>
        <taxon>Bacteria</taxon>
        <taxon>Pseudomonadati</taxon>
        <taxon>Pseudomonadota</taxon>
        <taxon>Gammaproteobacteria</taxon>
        <taxon>Oceanospirillales</taxon>
        <taxon>Zooshikellaceae</taxon>
        <taxon>Zooshikella</taxon>
    </lineage>
</organism>
<evidence type="ECO:0000313" key="1">
    <source>
        <dbReference type="EMBL" id="RDH45941.1"/>
    </source>
</evidence>
<sequence length="113" mass="13264">MNNIAPCKSFRFHLLFAAQQYKPLLLTKRLMLILSYTDKIIFILLSDVLSNNYVVMFTVKRYYVGHCSKYNDKNDNYMAVEGVTFITANDEKVTRRWKTNGFPFTLLTVGYEQ</sequence>
<name>A0A4V1IP44_9GAMM</name>
<reference evidence="1 2" key="1">
    <citation type="submission" date="2017-04" db="EMBL/GenBank/DDBJ databases">
        <title>Draft genome sequence of Zooshikella ganghwensis VG4 isolated from Red Sea sediments.</title>
        <authorList>
            <person name="Rehman Z."/>
            <person name="Alam I."/>
            <person name="Kamau A."/>
            <person name="Bajic V."/>
            <person name="Leiknes T."/>
        </authorList>
    </citation>
    <scope>NUCLEOTIDE SEQUENCE [LARGE SCALE GENOMIC DNA]</scope>
    <source>
        <strain evidence="1 2">VG4</strain>
    </source>
</reference>
<dbReference type="Proteomes" id="UP000257039">
    <property type="component" value="Unassembled WGS sequence"/>
</dbReference>
<protein>
    <submittedName>
        <fullName evidence="1">Uncharacterized protein</fullName>
    </submittedName>
</protein>
<gene>
    <name evidence="1" type="ORF">B9G39_22165</name>
</gene>